<dbReference type="Proteomes" id="UP000242415">
    <property type="component" value="Unassembled WGS sequence"/>
</dbReference>
<organism evidence="1 2">
    <name type="scientific">Micromonospora pattaloongensis</name>
    <dbReference type="NCBI Taxonomy" id="405436"/>
    <lineage>
        <taxon>Bacteria</taxon>
        <taxon>Bacillati</taxon>
        <taxon>Actinomycetota</taxon>
        <taxon>Actinomycetes</taxon>
        <taxon>Micromonosporales</taxon>
        <taxon>Micromonosporaceae</taxon>
        <taxon>Micromonospora</taxon>
    </lineage>
</organism>
<sequence>MEPNALAWLPGDLIGAASAHRGETETLPSGSLRVRGYADIDPEGFSVGI</sequence>
<dbReference type="EMBL" id="FNPH01000021">
    <property type="protein sequence ID" value="SDZ47105.1"/>
    <property type="molecule type" value="Genomic_DNA"/>
</dbReference>
<gene>
    <name evidence="1" type="ORF">SAMN05444365_12115</name>
</gene>
<evidence type="ECO:0000313" key="2">
    <source>
        <dbReference type="Proteomes" id="UP000242415"/>
    </source>
</evidence>
<proteinExistence type="predicted"/>
<dbReference type="AlphaFoldDB" id="A0A1H3TBL8"/>
<accession>A0A1H3TBL8</accession>
<reference evidence="2" key="1">
    <citation type="submission" date="2016-10" db="EMBL/GenBank/DDBJ databases">
        <authorList>
            <person name="Varghese N."/>
            <person name="Submissions S."/>
        </authorList>
    </citation>
    <scope>NUCLEOTIDE SEQUENCE [LARGE SCALE GENOMIC DNA]</scope>
    <source>
        <strain evidence="2">DSM 45245</strain>
    </source>
</reference>
<keyword evidence="2" id="KW-1185">Reference proteome</keyword>
<evidence type="ECO:0000313" key="1">
    <source>
        <dbReference type="EMBL" id="SDZ47105.1"/>
    </source>
</evidence>
<protein>
    <submittedName>
        <fullName evidence="1">Uncharacterized protein</fullName>
    </submittedName>
</protein>
<name>A0A1H3TBL8_9ACTN</name>